<proteinExistence type="predicted"/>
<gene>
    <name evidence="2" type="ORF">SAMN05216325_103213</name>
</gene>
<evidence type="ECO:0000259" key="1">
    <source>
        <dbReference type="PROSITE" id="PS50532"/>
    </source>
</evidence>
<feature type="domain" description="HTH IS408-type" evidence="1">
    <location>
        <begin position="4"/>
        <end position="85"/>
    </location>
</feature>
<protein>
    <recommendedName>
        <fullName evidence="1">HTH IS408-type domain-containing protein</fullName>
    </recommendedName>
</protein>
<organism evidence="2 3">
    <name type="scientific">Nitrosomonas marina</name>
    <dbReference type="NCBI Taxonomy" id="917"/>
    <lineage>
        <taxon>Bacteria</taxon>
        <taxon>Pseudomonadati</taxon>
        <taxon>Pseudomonadota</taxon>
        <taxon>Betaproteobacteria</taxon>
        <taxon>Nitrosomonadales</taxon>
        <taxon>Nitrosomonadaceae</taxon>
        <taxon>Nitrosomonas</taxon>
    </lineage>
</organism>
<dbReference type="AlphaFoldDB" id="A0A1H8BZS3"/>
<dbReference type="InterPro" id="IPR017895">
    <property type="entry name" value="HTH_IS408/IS1162_type"/>
</dbReference>
<reference evidence="2 3" key="1">
    <citation type="submission" date="2016-10" db="EMBL/GenBank/DDBJ databases">
        <authorList>
            <person name="de Groot N.N."/>
        </authorList>
    </citation>
    <scope>NUCLEOTIDE SEQUENCE [LARGE SCALE GENOMIC DNA]</scope>
    <source>
        <strain evidence="2 3">Nm22</strain>
    </source>
</reference>
<evidence type="ECO:0000313" key="2">
    <source>
        <dbReference type="EMBL" id="SEM88296.1"/>
    </source>
</evidence>
<sequence>MRNIREVLRLRLGARLKYRQISQSTKVSMGSIEKPLSRAGELGLSWPLPDNLDDAGLARLFYPSSDTTVSSRHIKPDWSVVHQELKRKGMTRQLLWEEYTAAHPNRCCSYSQYCDRYRHWLEKQKRSMRQTHKAGEKYLVDYCGQSVPIINAASGKVISPLLTEAKSRS</sequence>
<dbReference type="Proteomes" id="UP000199459">
    <property type="component" value="Unassembled WGS sequence"/>
</dbReference>
<dbReference type="PROSITE" id="PS50532">
    <property type="entry name" value="HTH_IS408"/>
    <property type="match status" value="1"/>
</dbReference>
<evidence type="ECO:0000313" key="3">
    <source>
        <dbReference type="Proteomes" id="UP000199459"/>
    </source>
</evidence>
<dbReference type="EMBL" id="FOCP01000003">
    <property type="protein sequence ID" value="SEM88296.1"/>
    <property type="molecule type" value="Genomic_DNA"/>
</dbReference>
<name>A0A1H8BZS3_9PROT</name>
<accession>A0A1H8BZS3</accession>